<accession>E1R0A5</accession>
<keyword evidence="4" id="KW-0963">Cytoplasm</keyword>
<dbReference type="PANTHER" id="PTHR33602:SF1">
    <property type="entry name" value="REGULATORY PROTEIN RECX FAMILY PROTEIN"/>
    <property type="match status" value="1"/>
</dbReference>
<reference evidence="7 8" key="1">
    <citation type="journal article" date="2010" name="Stand. Genomic Sci.">
        <title>Complete genome sequence of Olsenella uli type strain (VPI D76D-27C).</title>
        <authorList>
            <person name="Goker M."/>
            <person name="Held B."/>
            <person name="Lucas S."/>
            <person name="Nolan M."/>
            <person name="Yasawong M."/>
            <person name="Glavina Del Rio T."/>
            <person name="Tice H."/>
            <person name="Cheng J.F."/>
            <person name="Bruce D."/>
            <person name="Detter J.C."/>
            <person name="Tapia R."/>
            <person name="Han C."/>
            <person name="Goodwin L."/>
            <person name="Pitluck S."/>
            <person name="Liolios K."/>
            <person name="Ivanova N."/>
            <person name="Mavromatis K."/>
            <person name="Mikhailova N."/>
            <person name="Pati A."/>
            <person name="Chen A."/>
            <person name="Palaniappan K."/>
            <person name="Land M."/>
            <person name="Hauser L."/>
            <person name="Chang Y.J."/>
            <person name="Jeffries C.D."/>
            <person name="Rohde M."/>
            <person name="Sikorski J."/>
            <person name="Pukall R."/>
            <person name="Woyke T."/>
            <person name="Bristow J."/>
            <person name="Eisen J.A."/>
            <person name="Markowitz V."/>
            <person name="Hugenholtz P."/>
            <person name="Kyrpides N.C."/>
            <person name="Klenk H.P."/>
            <person name="Lapidus A."/>
        </authorList>
    </citation>
    <scope>NUCLEOTIDE SEQUENCE [LARGE SCALE GENOMIC DNA]</scope>
    <source>
        <strain evidence="8">ATCC 49627 / DSM 7084 / CIP 109912 / JCM 12494 / NCIMB 702895 / VPI D76D-27C</strain>
    </source>
</reference>
<dbReference type="InterPro" id="IPR003783">
    <property type="entry name" value="Regulatory_RecX"/>
</dbReference>
<evidence type="ECO:0000313" key="7">
    <source>
        <dbReference type="EMBL" id="ADK68069.1"/>
    </source>
</evidence>
<dbReference type="PANTHER" id="PTHR33602">
    <property type="entry name" value="REGULATORY PROTEIN RECX FAMILY PROTEIN"/>
    <property type="match status" value="1"/>
</dbReference>
<proteinExistence type="inferred from homology"/>
<gene>
    <name evidence="7" type="ordered locus">Olsu_0958</name>
</gene>
<dbReference type="KEGG" id="ols:Olsu_0958"/>
<dbReference type="InterPro" id="IPR053926">
    <property type="entry name" value="RecX_HTH_1st"/>
</dbReference>
<dbReference type="GO" id="GO:0006282">
    <property type="term" value="P:regulation of DNA repair"/>
    <property type="evidence" value="ECO:0007669"/>
    <property type="project" value="InterPro"/>
</dbReference>
<evidence type="ECO:0000256" key="4">
    <source>
        <dbReference type="ARBA" id="ARBA00022490"/>
    </source>
</evidence>
<dbReference type="InterPro" id="IPR036388">
    <property type="entry name" value="WH-like_DNA-bd_sf"/>
</dbReference>
<protein>
    <recommendedName>
        <fullName evidence="3">Regulatory protein RecX</fullName>
    </recommendedName>
</protein>
<sequence>MGGMRPRATLVIEAGTQREERLLVPRAVGKRLLALKGSGGRTVASREELLFELHRTEESCCGLRAEWLVGRRDYSVGEMTDRLRRDGYSQSVVDNQIERYVESGVLDDARYADAFVRSRISCGWGARKIALELRRRGIDVDGLPAWPEEYFERDSEYRRALGLASMRSFSGRDPYAQVVRFLCTRGFDVGLAHRVARELATG</sequence>
<dbReference type="InterPro" id="IPR053924">
    <property type="entry name" value="RecX_HTH_2nd"/>
</dbReference>
<dbReference type="Pfam" id="PF21982">
    <property type="entry name" value="RecX_HTH1"/>
    <property type="match status" value="1"/>
</dbReference>
<evidence type="ECO:0000256" key="2">
    <source>
        <dbReference type="ARBA" id="ARBA00009695"/>
    </source>
</evidence>
<keyword evidence="8" id="KW-1185">Reference proteome</keyword>
<evidence type="ECO:0000256" key="3">
    <source>
        <dbReference type="ARBA" id="ARBA00018111"/>
    </source>
</evidence>
<dbReference type="AlphaFoldDB" id="E1R0A5"/>
<evidence type="ECO:0000313" key="8">
    <source>
        <dbReference type="Proteomes" id="UP000000333"/>
    </source>
</evidence>
<evidence type="ECO:0000259" key="5">
    <source>
        <dbReference type="Pfam" id="PF02631"/>
    </source>
</evidence>
<dbReference type="EMBL" id="CP002106">
    <property type="protein sequence ID" value="ADK68069.1"/>
    <property type="molecule type" value="Genomic_DNA"/>
</dbReference>
<dbReference type="Gene3D" id="1.10.10.10">
    <property type="entry name" value="Winged helix-like DNA-binding domain superfamily/Winged helix DNA-binding domain"/>
    <property type="match status" value="1"/>
</dbReference>
<feature type="domain" description="RecX second three-helical" evidence="5">
    <location>
        <begin position="107"/>
        <end position="139"/>
    </location>
</feature>
<dbReference type="Pfam" id="PF02631">
    <property type="entry name" value="RecX_HTH2"/>
    <property type="match status" value="1"/>
</dbReference>
<dbReference type="STRING" id="633147.Olsu_0958"/>
<dbReference type="HOGENOM" id="CLU_101704_0_0_11"/>
<comment type="similarity">
    <text evidence="2">Belongs to the RecX family.</text>
</comment>
<comment type="subcellular location">
    <subcellularLocation>
        <location evidence="1">Cytoplasm</location>
    </subcellularLocation>
</comment>
<evidence type="ECO:0000256" key="1">
    <source>
        <dbReference type="ARBA" id="ARBA00004496"/>
    </source>
</evidence>
<evidence type="ECO:0000259" key="6">
    <source>
        <dbReference type="Pfam" id="PF21982"/>
    </source>
</evidence>
<dbReference type="eggNOG" id="COG2137">
    <property type="taxonomic scope" value="Bacteria"/>
</dbReference>
<organism evidence="7 8">
    <name type="scientific">Olsenella uli (strain ATCC 49627 / DSM 7084 / CCUG 31166 / CIP 109912 / JCM 12494 / LMG 11480 / NCIMB 702895 / VPI D76D-27C)</name>
    <name type="common">Lactobacillus uli</name>
    <dbReference type="NCBI Taxonomy" id="633147"/>
    <lineage>
        <taxon>Bacteria</taxon>
        <taxon>Bacillati</taxon>
        <taxon>Actinomycetota</taxon>
        <taxon>Coriobacteriia</taxon>
        <taxon>Coriobacteriales</taxon>
        <taxon>Atopobiaceae</taxon>
        <taxon>Olsenella</taxon>
    </lineage>
</organism>
<dbReference type="GO" id="GO:0005737">
    <property type="term" value="C:cytoplasm"/>
    <property type="evidence" value="ECO:0007669"/>
    <property type="project" value="UniProtKB-SubCell"/>
</dbReference>
<name>E1R0A5_OLSUV</name>
<dbReference type="Proteomes" id="UP000000333">
    <property type="component" value="Chromosome"/>
</dbReference>
<feature type="domain" description="RecX first three-helical" evidence="6">
    <location>
        <begin position="65"/>
        <end position="99"/>
    </location>
</feature>